<dbReference type="RefSeq" id="YP_223999.1">
    <property type="nucleotide sequence ID" value="NC_006938.1"/>
</dbReference>
<feature type="domain" description="Putative DnaT-like" evidence="1">
    <location>
        <begin position="191"/>
        <end position="293"/>
    </location>
</feature>
<name>Q5DN30_9CAUD</name>
<organism evidence="2 3">
    <name type="scientific">Alphaproteobacteria phage PhiJL001</name>
    <dbReference type="NCBI Taxonomy" id="2681607"/>
    <lineage>
        <taxon>Viruses</taxon>
        <taxon>Duplodnaviria</taxon>
        <taxon>Heunggongvirae</taxon>
        <taxon>Uroviricota</taxon>
        <taxon>Caudoviricetes</taxon>
        <taxon>Mesyanzhinovviridae</taxon>
        <taxon>Keylargovirus</taxon>
        <taxon>Keylargovirus JL001</taxon>
    </lineage>
</organism>
<dbReference type="InterPro" id="IPR046787">
    <property type="entry name" value="DnaT_2"/>
</dbReference>
<evidence type="ECO:0000259" key="1">
    <source>
        <dbReference type="Pfam" id="PF20557"/>
    </source>
</evidence>
<protein>
    <submittedName>
        <fullName evidence="2">Gp75</fullName>
    </submittedName>
</protein>
<dbReference type="Pfam" id="PF20557">
    <property type="entry name" value="DnaT_2"/>
    <property type="match status" value="2"/>
</dbReference>
<feature type="domain" description="Putative DnaT-like" evidence="1">
    <location>
        <begin position="1"/>
        <end position="66"/>
    </location>
</feature>
<accession>Q5DN30</accession>
<reference evidence="2 3" key="1">
    <citation type="journal article" date="2005" name="Appl. Environ. Microbiol.">
        <title>Genomic analysis of bacteriophage PhiJL001: insights into its interaction with a sponge-associated alpha-proteobacterium.</title>
        <authorList>
            <person name="Lohr J.E."/>
            <person name="Chen F."/>
            <person name="Hill R.T."/>
        </authorList>
    </citation>
    <scope>NUCLEOTIDE SEQUENCE</scope>
</reference>
<evidence type="ECO:0000313" key="3">
    <source>
        <dbReference type="Proteomes" id="UP000000993"/>
    </source>
</evidence>
<keyword evidence="3" id="KW-1185">Reference proteome</keyword>
<sequence>MTLVLETGFGVQDANSYVTAAFVTTYLTDRGREAENGWSGLSQEQQEEKCIAATDYIDNRWGNRFKSVRKTRFAGNKAEARATFSAQPADGETVVLGSYTYTFRTALSSLTADFEVLIGASAAETAQNLVYAITENTTDGASTFSTNVLLNQAAWAEIDSTTDTQVNLVAQADGTAGNDIPLSTTAVNITLIMFVNGRDFGSQPLEFPRAGLTNRSGILVTGIPLDLKQATAEYAVRAVANELFQDPTIDPSGRAVTSEKLGPIQTDYADGGAIDYLIRPYPAADQLLRDYITSAGVTR</sequence>
<proteinExistence type="predicted"/>
<dbReference type="GeneID" id="3342380"/>
<dbReference type="EMBL" id="AY576273">
    <property type="protein sequence ID" value="AAT69473.1"/>
    <property type="molecule type" value="Genomic_DNA"/>
</dbReference>
<dbReference type="KEGG" id="vg:3342380"/>
<dbReference type="Proteomes" id="UP000000993">
    <property type="component" value="Segment"/>
</dbReference>
<gene>
    <name evidence="2" type="ORF">JL001p75</name>
</gene>
<evidence type="ECO:0000313" key="2">
    <source>
        <dbReference type="EMBL" id="AAT69473.1"/>
    </source>
</evidence>